<comment type="caution">
    <text evidence="1">The sequence shown here is derived from an EMBL/GenBank/DDBJ whole genome shotgun (WGS) entry which is preliminary data.</text>
</comment>
<dbReference type="RefSeq" id="WP_272745125.1">
    <property type="nucleotide sequence ID" value="NZ_JAQQKV010000002.1"/>
</dbReference>
<protein>
    <submittedName>
        <fullName evidence="1">Uncharacterized protein</fullName>
    </submittedName>
</protein>
<name>A0ABT5HKP6_9CAUL</name>
<organism evidence="1 2">
    <name type="scientific">Asticcacaulis machinosus</name>
    <dbReference type="NCBI Taxonomy" id="2984211"/>
    <lineage>
        <taxon>Bacteria</taxon>
        <taxon>Pseudomonadati</taxon>
        <taxon>Pseudomonadota</taxon>
        <taxon>Alphaproteobacteria</taxon>
        <taxon>Caulobacterales</taxon>
        <taxon>Caulobacteraceae</taxon>
        <taxon>Asticcacaulis</taxon>
    </lineage>
</organism>
<evidence type="ECO:0000313" key="1">
    <source>
        <dbReference type="EMBL" id="MDC7676802.1"/>
    </source>
</evidence>
<reference evidence="1 2" key="1">
    <citation type="submission" date="2023-01" db="EMBL/GenBank/DDBJ databases">
        <title>Novel species of the genus Asticcacaulis isolated from rivers.</title>
        <authorList>
            <person name="Lu H."/>
        </authorList>
    </citation>
    <scope>NUCLEOTIDE SEQUENCE [LARGE SCALE GENOMIC DNA]</scope>
    <source>
        <strain evidence="1 2">LKC15W</strain>
    </source>
</reference>
<evidence type="ECO:0000313" key="2">
    <source>
        <dbReference type="Proteomes" id="UP001218579"/>
    </source>
</evidence>
<proteinExistence type="predicted"/>
<dbReference type="EMBL" id="JAQQKV010000002">
    <property type="protein sequence ID" value="MDC7676802.1"/>
    <property type="molecule type" value="Genomic_DNA"/>
</dbReference>
<dbReference type="Proteomes" id="UP001218579">
    <property type="component" value="Unassembled WGS sequence"/>
</dbReference>
<sequence>MTETTPLEAQLPAHILAKADFQHGEYAWRVKDIPEVIKAVADAGFLNLGGQLQIRIPGCIGECDWVDADPAAMVPPDLPWDVRVRMAAELSHQEMTDLQQHFDFHQQIREAFPAHVEPYLASGGKIEDATWFVWYVMDEAGDKAFQEAQTEE</sequence>
<gene>
    <name evidence="1" type="ORF">PQU98_11715</name>
</gene>
<keyword evidence="2" id="KW-1185">Reference proteome</keyword>
<accession>A0ABT5HKP6</accession>